<keyword evidence="4 9" id="KW-0812">Transmembrane</keyword>
<dbReference type="AlphaFoldDB" id="A0A2T3AU72"/>
<dbReference type="GO" id="GO:0000329">
    <property type="term" value="C:fungal-type vacuole membrane"/>
    <property type="evidence" value="ECO:0007669"/>
    <property type="project" value="TreeGrafter"/>
</dbReference>
<evidence type="ECO:0000256" key="7">
    <source>
        <dbReference type="PIRNR" id="PIRNR002744"/>
    </source>
</evidence>
<evidence type="ECO:0000256" key="4">
    <source>
        <dbReference type="ARBA" id="ARBA00022692"/>
    </source>
</evidence>
<feature type="transmembrane region" description="Helical" evidence="9">
    <location>
        <begin position="211"/>
        <end position="233"/>
    </location>
</feature>
<organism evidence="10 11">
    <name type="scientific">Amorphotheca resinae ATCC 22711</name>
    <dbReference type="NCBI Taxonomy" id="857342"/>
    <lineage>
        <taxon>Eukaryota</taxon>
        <taxon>Fungi</taxon>
        <taxon>Dikarya</taxon>
        <taxon>Ascomycota</taxon>
        <taxon>Pezizomycotina</taxon>
        <taxon>Leotiomycetes</taxon>
        <taxon>Helotiales</taxon>
        <taxon>Amorphothecaceae</taxon>
        <taxon>Amorphotheca</taxon>
    </lineage>
</organism>
<feature type="transmembrane region" description="Helical" evidence="9">
    <location>
        <begin position="149"/>
        <end position="173"/>
    </location>
</feature>
<dbReference type="GO" id="GO:0005886">
    <property type="term" value="C:plasma membrane"/>
    <property type="evidence" value="ECO:0007669"/>
    <property type="project" value="TreeGrafter"/>
</dbReference>
<feature type="transmembrane region" description="Helical" evidence="9">
    <location>
        <begin position="512"/>
        <end position="531"/>
    </location>
</feature>
<evidence type="ECO:0000256" key="1">
    <source>
        <dbReference type="ARBA" id="ARBA00004141"/>
    </source>
</evidence>
<feature type="transmembrane region" description="Helical" evidence="9">
    <location>
        <begin position="364"/>
        <end position="383"/>
    </location>
</feature>
<dbReference type="RefSeq" id="XP_024718215.1">
    <property type="nucleotide sequence ID" value="XM_024868856.1"/>
</dbReference>
<keyword evidence="11" id="KW-1185">Reference proteome</keyword>
<evidence type="ECO:0000256" key="6">
    <source>
        <dbReference type="ARBA" id="ARBA00023136"/>
    </source>
</evidence>
<evidence type="ECO:0000256" key="9">
    <source>
        <dbReference type="SAM" id="Phobius"/>
    </source>
</evidence>
<dbReference type="PANTHER" id="PTHR31806:SF16">
    <property type="entry name" value="PURINE-CYTOSINE TRANSPORTER (EUROFUNG)"/>
    <property type="match status" value="1"/>
</dbReference>
<proteinExistence type="inferred from homology"/>
<evidence type="ECO:0000256" key="8">
    <source>
        <dbReference type="SAM" id="MobiDB-lite"/>
    </source>
</evidence>
<dbReference type="Gene3D" id="1.10.4160.10">
    <property type="entry name" value="Hydantoin permease"/>
    <property type="match status" value="1"/>
</dbReference>
<accession>A0A2T3AU72</accession>
<dbReference type="InterPro" id="IPR026030">
    <property type="entry name" value="Pur-cyt_permease_Fcy2/21/22"/>
</dbReference>
<dbReference type="FunCoup" id="A0A2T3AU72">
    <property type="interactions" value="30"/>
</dbReference>
<dbReference type="PIRSF" id="PIRSF002744">
    <property type="entry name" value="Pur-cyt_permease"/>
    <property type="match status" value="1"/>
</dbReference>
<keyword evidence="6 7" id="KW-0472">Membrane</keyword>
<keyword evidence="3 7" id="KW-0813">Transport</keyword>
<dbReference type="GO" id="GO:0022857">
    <property type="term" value="F:transmembrane transporter activity"/>
    <property type="evidence" value="ECO:0007669"/>
    <property type="project" value="InterPro"/>
</dbReference>
<feature type="transmembrane region" description="Helical" evidence="9">
    <location>
        <begin position="313"/>
        <end position="337"/>
    </location>
</feature>
<dbReference type="InterPro" id="IPR001248">
    <property type="entry name" value="Pur-cyt_permease"/>
</dbReference>
<comment type="similarity">
    <text evidence="2 7">Belongs to the purine-cytosine permease (2.A.39) family.</text>
</comment>
<feature type="transmembrane region" description="Helical" evidence="9">
    <location>
        <begin position="109"/>
        <end position="129"/>
    </location>
</feature>
<gene>
    <name evidence="10" type="ORF">M430DRAFT_60497</name>
</gene>
<feature type="region of interest" description="Disordered" evidence="8">
    <location>
        <begin position="1"/>
        <end position="29"/>
    </location>
</feature>
<evidence type="ECO:0000256" key="5">
    <source>
        <dbReference type="ARBA" id="ARBA00022989"/>
    </source>
</evidence>
<feature type="transmembrane region" description="Helical" evidence="9">
    <location>
        <begin position="279"/>
        <end position="301"/>
    </location>
</feature>
<feature type="compositionally biased region" description="Polar residues" evidence="8">
    <location>
        <begin position="16"/>
        <end position="27"/>
    </location>
</feature>
<feature type="transmembrane region" description="Helical" evidence="9">
    <location>
        <begin position="240"/>
        <end position="259"/>
    </location>
</feature>
<dbReference type="EMBL" id="KZ679015">
    <property type="protein sequence ID" value="PSS12217.1"/>
    <property type="molecule type" value="Genomic_DNA"/>
</dbReference>
<feature type="transmembrane region" description="Helical" evidence="9">
    <location>
        <begin position="78"/>
        <end position="97"/>
    </location>
</feature>
<dbReference type="Proteomes" id="UP000241818">
    <property type="component" value="Unassembled WGS sequence"/>
</dbReference>
<evidence type="ECO:0000313" key="11">
    <source>
        <dbReference type="Proteomes" id="UP000241818"/>
    </source>
</evidence>
<feature type="transmembrane region" description="Helical" evidence="9">
    <location>
        <begin position="475"/>
        <end position="492"/>
    </location>
</feature>
<dbReference type="STRING" id="857342.A0A2T3AU72"/>
<evidence type="ECO:0000313" key="10">
    <source>
        <dbReference type="EMBL" id="PSS12217.1"/>
    </source>
</evidence>
<keyword evidence="5 9" id="KW-1133">Transmembrane helix</keyword>
<name>A0A2T3AU72_AMORE</name>
<sequence length="538" mass="58567">MGTPSESDTEKGQAKIASSSPEPSTSPIVEEGEWRPVSWLRSSFPKFLTGAFVETRGIERVPAEERIKPSAANYLQMVLIWFSANLSANNIAVGLLGPSVYQLSYLDSALCATFGSIVGCAATAFTSTWGPKSGNRTMIVARYTMGWWPSRICVLLNMVIMLGYGMIGELAFLRRRLSCDRQTDLAHFPFLLDCVIGGQMLSAVADNNMSIIVGIIIVAIITWVVTVIGLPIFHIYERYAWAPQVAVCFILVGCAGPYFNTSTPSIGDGPTIAGNRLTFFSLCLSSCIAWAPAGADFFVYYPEEMKSWHAFSLTLIGEGLSQIFAYLLGIGIASGIATRPSWSAADEISPGAVMVAAFDTLGRFGKFCGVVVALGVIANNVPGTYSASLGFQCLGSWPLKVPRFFWNTVGVIIYTICGAVGRNHLYSIFEDLLPLMGYWVTIWFTISLEEQFIFRRHIGYDWSAWNDKSKLPHGFAALTAFLVGWAGSIISMDQVWYAGPVAKLVGADGSDLGIYLGVGFAGIVYPPLRYLEKRIVGR</sequence>
<protein>
    <recommendedName>
        <fullName evidence="12">Nucleoside transporter</fullName>
    </recommendedName>
</protein>
<dbReference type="InParanoid" id="A0A2T3AU72"/>
<comment type="subcellular location">
    <subcellularLocation>
        <location evidence="1">Membrane</location>
        <topology evidence="1">Multi-pass membrane protein</topology>
    </subcellularLocation>
</comment>
<feature type="transmembrane region" description="Helical" evidence="9">
    <location>
        <begin position="436"/>
        <end position="454"/>
    </location>
</feature>
<dbReference type="PANTHER" id="PTHR31806">
    <property type="entry name" value="PURINE-CYTOSINE PERMEASE FCY2-RELATED"/>
    <property type="match status" value="1"/>
</dbReference>
<reference evidence="10 11" key="1">
    <citation type="journal article" date="2018" name="New Phytol.">
        <title>Comparative genomics and transcriptomics depict ericoid mycorrhizal fungi as versatile saprotrophs and plant mutualists.</title>
        <authorList>
            <person name="Martino E."/>
            <person name="Morin E."/>
            <person name="Grelet G.A."/>
            <person name="Kuo A."/>
            <person name="Kohler A."/>
            <person name="Daghino S."/>
            <person name="Barry K.W."/>
            <person name="Cichocki N."/>
            <person name="Clum A."/>
            <person name="Dockter R.B."/>
            <person name="Hainaut M."/>
            <person name="Kuo R.C."/>
            <person name="LaButti K."/>
            <person name="Lindahl B.D."/>
            <person name="Lindquist E.A."/>
            <person name="Lipzen A."/>
            <person name="Khouja H.R."/>
            <person name="Magnuson J."/>
            <person name="Murat C."/>
            <person name="Ohm R.A."/>
            <person name="Singer S.W."/>
            <person name="Spatafora J.W."/>
            <person name="Wang M."/>
            <person name="Veneault-Fourrey C."/>
            <person name="Henrissat B."/>
            <person name="Grigoriev I.V."/>
            <person name="Martin F.M."/>
            <person name="Perotto S."/>
        </authorList>
    </citation>
    <scope>NUCLEOTIDE SEQUENCE [LARGE SCALE GENOMIC DNA]</scope>
    <source>
        <strain evidence="10 11">ATCC 22711</strain>
    </source>
</reference>
<dbReference type="OrthoDB" id="2116389at2759"/>
<evidence type="ECO:0008006" key="12">
    <source>
        <dbReference type="Google" id="ProtNLM"/>
    </source>
</evidence>
<dbReference type="Pfam" id="PF02133">
    <property type="entry name" value="Transp_cyt_pur"/>
    <property type="match status" value="1"/>
</dbReference>
<feature type="transmembrane region" description="Helical" evidence="9">
    <location>
        <begin position="404"/>
        <end position="424"/>
    </location>
</feature>
<evidence type="ECO:0000256" key="2">
    <source>
        <dbReference type="ARBA" id="ARBA00008974"/>
    </source>
</evidence>
<evidence type="ECO:0000256" key="3">
    <source>
        <dbReference type="ARBA" id="ARBA00022448"/>
    </source>
</evidence>
<dbReference type="GeneID" id="36576937"/>